<dbReference type="OrthoDB" id="441260at2"/>
<evidence type="ECO:0000259" key="1">
    <source>
        <dbReference type="Pfam" id="PF00931"/>
    </source>
</evidence>
<dbReference type="PANTHER" id="PTHR23155:SF1205">
    <property type="entry name" value="DISEASE RESISTANCE PROTEIN RPM1"/>
    <property type="match status" value="1"/>
</dbReference>
<organism evidence="2 3">
    <name type="scientific">Coleofasciculus chthonoplastes PCC 7420</name>
    <dbReference type="NCBI Taxonomy" id="118168"/>
    <lineage>
        <taxon>Bacteria</taxon>
        <taxon>Bacillati</taxon>
        <taxon>Cyanobacteriota</taxon>
        <taxon>Cyanophyceae</taxon>
        <taxon>Coleofasciculales</taxon>
        <taxon>Coleofasciculaceae</taxon>
        <taxon>Coleofasciculus</taxon>
    </lineage>
</organism>
<accession>B4VPU1</accession>
<dbReference type="PRINTS" id="PR00364">
    <property type="entry name" value="DISEASERSIST"/>
</dbReference>
<dbReference type="EMBL" id="DS989847">
    <property type="protein sequence ID" value="EDX76213.1"/>
    <property type="molecule type" value="Genomic_DNA"/>
</dbReference>
<dbReference type="PANTHER" id="PTHR23155">
    <property type="entry name" value="DISEASE RESISTANCE PROTEIN RP"/>
    <property type="match status" value="1"/>
</dbReference>
<dbReference type="InterPro" id="IPR002182">
    <property type="entry name" value="NB-ARC"/>
</dbReference>
<evidence type="ECO:0000313" key="3">
    <source>
        <dbReference type="Proteomes" id="UP000003835"/>
    </source>
</evidence>
<evidence type="ECO:0000313" key="2">
    <source>
        <dbReference type="EMBL" id="EDX76213.1"/>
    </source>
</evidence>
<reference evidence="2 3" key="1">
    <citation type="submission" date="2008-07" db="EMBL/GenBank/DDBJ databases">
        <authorList>
            <person name="Tandeau de Marsac N."/>
            <person name="Ferriera S."/>
            <person name="Johnson J."/>
            <person name="Kravitz S."/>
            <person name="Beeson K."/>
            <person name="Sutton G."/>
            <person name="Rogers Y.-H."/>
            <person name="Friedman R."/>
            <person name="Frazier M."/>
            <person name="Venter J.C."/>
        </authorList>
    </citation>
    <scope>NUCLEOTIDE SEQUENCE [LARGE SCALE GENOMIC DNA]</scope>
    <source>
        <strain evidence="2 3">PCC 7420</strain>
    </source>
</reference>
<name>B4VPU1_9CYAN</name>
<dbReference type="InterPro" id="IPR044974">
    <property type="entry name" value="Disease_R_plants"/>
</dbReference>
<dbReference type="Pfam" id="PF00931">
    <property type="entry name" value="NB-ARC"/>
    <property type="match status" value="1"/>
</dbReference>
<gene>
    <name evidence="2" type="ORF">MC7420_5647</name>
</gene>
<protein>
    <submittedName>
        <fullName evidence="2">NB-ARC domain protein</fullName>
    </submittedName>
</protein>
<dbReference type="SUPFAM" id="SSF52540">
    <property type="entry name" value="P-loop containing nucleoside triphosphate hydrolases"/>
    <property type="match status" value="1"/>
</dbReference>
<dbReference type="Gene3D" id="3.40.50.300">
    <property type="entry name" value="P-loop containing nucleotide triphosphate hydrolases"/>
    <property type="match status" value="1"/>
</dbReference>
<proteinExistence type="predicted"/>
<sequence length="541" mass="61092">MPTLKASQWGLAKIKQARNEKGWSWSLDDDDTCLLEASRILEPDKPWYTGGPYATGLSQGTWKRFLAGRQPISAHAFKAYCHVLGLNWEEIVDQGKTTPSNSRSHQDWGETIDISIFYGRTSELKQLDQWIVKERCRIVALLGMGGIGKTALAAKVAEQVQSSFEYVIWRSLRHASPLGDLLTEIIDFLSEGKERESPDTTNGQISQLMDYCQRHRCLLLLDDVETIMSSGRLAGHYREGYQDYGELIRRMAEERHQSCLLLISREKPIEIASLAGTKLPVRELKLKGLSAEDAKRILETKGFSSLKSSADALIQLYRGNPLALKIMATTIQEIFDGNISEFLEQSTLIIGDILPNVFNQQFQRLSPLEQEIIYWLALENQPLSISEFKEAMKFSVTSLSKLLAALESLKRRSLLEKEPNAEANEAIFTIQPALLKYATNQFIDQVCQQISTVCQTKSVSQLGLLRSHALVKEQVSDDLKTLQIRLILTRVRDRLYVLKDTERLDDQLKAILSILEGTSDQMVGYARLNTINLLDAIEGRL</sequence>
<dbReference type="Proteomes" id="UP000003835">
    <property type="component" value="Unassembled WGS sequence"/>
</dbReference>
<keyword evidence="3" id="KW-1185">Reference proteome</keyword>
<dbReference type="eggNOG" id="COG3903">
    <property type="taxonomic scope" value="Bacteria"/>
</dbReference>
<dbReference type="HOGENOM" id="CLU_025923_1_0_3"/>
<dbReference type="AlphaFoldDB" id="B4VPU1"/>
<dbReference type="InterPro" id="IPR027417">
    <property type="entry name" value="P-loop_NTPase"/>
</dbReference>
<feature type="domain" description="NB-ARC" evidence="1">
    <location>
        <begin position="122"/>
        <end position="224"/>
    </location>
</feature>
<dbReference type="GO" id="GO:0043531">
    <property type="term" value="F:ADP binding"/>
    <property type="evidence" value="ECO:0007669"/>
    <property type="project" value="InterPro"/>
</dbReference>
<dbReference type="STRING" id="118168.MC7420_5647"/>
<dbReference type="GO" id="GO:0098542">
    <property type="term" value="P:defense response to other organism"/>
    <property type="evidence" value="ECO:0007669"/>
    <property type="project" value="TreeGrafter"/>
</dbReference>
<dbReference type="RefSeq" id="WP_006100701.1">
    <property type="nucleotide sequence ID" value="NZ_DS989847.1"/>
</dbReference>